<dbReference type="AlphaFoldDB" id="A0A150TM42"/>
<protein>
    <recommendedName>
        <fullName evidence="3">RRM domain-containing protein</fullName>
    </recommendedName>
</protein>
<keyword evidence="1" id="KW-0694">RNA-binding</keyword>
<dbReference type="SMART" id="SM00360">
    <property type="entry name" value="RRM"/>
    <property type="match status" value="2"/>
</dbReference>
<dbReference type="SUPFAM" id="SSF54928">
    <property type="entry name" value="RNA-binding domain, RBD"/>
    <property type="match status" value="2"/>
</dbReference>
<sequence length="213" mass="21599">MFVAGLPDSITEDVLRQLFEATGGNVVEVSLPKDRATGRPRGFGFVTLSTTGEANAARESLDGSFQGGKSISVRPFQAEPPRREGRPMGGPGGGPGAGPGGGGGGMGGGPAAAPDRTLYVGNLPYDASVEEVEGLIGSTGAGPVVRVHLPMDPDGRKRGFGFVTMASAEAARAAIDALRGVDVRGRRLVVNLAHPKGERPAREERPGGFGGGG</sequence>
<dbReference type="PROSITE" id="PS50102">
    <property type="entry name" value="RRM"/>
    <property type="match status" value="2"/>
</dbReference>
<comment type="caution">
    <text evidence="4">The sequence shown here is derived from an EMBL/GenBank/DDBJ whole genome shotgun (WGS) entry which is preliminary data.</text>
</comment>
<evidence type="ECO:0000256" key="1">
    <source>
        <dbReference type="ARBA" id="ARBA00022884"/>
    </source>
</evidence>
<name>A0A150TM42_SORCE</name>
<feature type="domain" description="RRM" evidence="3">
    <location>
        <begin position="1"/>
        <end position="78"/>
    </location>
</feature>
<feature type="domain" description="RRM" evidence="3">
    <location>
        <begin position="116"/>
        <end position="195"/>
    </location>
</feature>
<gene>
    <name evidence="4" type="ORF">BE21_38580</name>
</gene>
<feature type="compositionally biased region" description="Basic and acidic residues" evidence="2">
    <location>
        <begin position="195"/>
        <end position="206"/>
    </location>
</feature>
<evidence type="ECO:0000313" key="4">
    <source>
        <dbReference type="EMBL" id="KYG05773.1"/>
    </source>
</evidence>
<dbReference type="InterPro" id="IPR012677">
    <property type="entry name" value="Nucleotide-bd_a/b_plait_sf"/>
</dbReference>
<organism evidence="4 5">
    <name type="scientific">Sorangium cellulosum</name>
    <name type="common">Polyangium cellulosum</name>
    <dbReference type="NCBI Taxonomy" id="56"/>
    <lineage>
        <taxon>Bacteria</taxon>
        <taxon>Pseudomonadati</taxon>
        <taxon>Myxococcota</taxon>
        <taxon>Polyangia</taxon>
        <taxon>Polyangiales</taxon>
        <taxon>Polyangiaceae</taxon>
        <taxon>Sorangium</taxon>
    </lineage>
</organism>
<feature type="compositionally biased region" description="Gly residues" evidence="2">
    <location>
        <begin position="87"/>
        <end position="110"/>
    </location>
</feature>
<accession>A0A150TM42</accession>
<reference evidence="4 5" key="1">
    <citation type="submission" date="2014-02" db="EMBL/GenBank/DDBJ databases">
        <title>The small core and large imbalanced accessory genome model reveals a collaborative survival strategy of Sorangium cellulosum strains in nature.</title>
        <authorList>
            <person name="Han K."/>
            <person name="Peng R."/>
            <person name="Blom J."/>
            <person name="Li Y.-Z."/>
        </authorList>
    </citation>
    <scope>NUCLEOTIDE SEQUENCE [LARGE SCALE GENOMIC DNA]</scope>
    <source>
        <strain evidence="4 5">So0007-03</strain>
    </source>
</reference>
<dbReference type="Proteomes" id="UP000075502">
    <property type="component" value="Unassembled WGS sequence"/>
</dbReference>
<dbReference type="InterPro" id="IPR035979">
    <property type="entry name" value="RBD_domain_sf"/>
</dbReference>
<evidence type="ECO:0000313" key="5">
    <source>
        <dbReference type="Proteomes" id="UP000075502"/>
    </source>
</evidence>
<evidence type="ECO:0000259" key="3">
    <source>
        <dbReference type="PROSITE" id="PS50102"/>
    </source>
</evidence>
<dbReference type="Gene3D" id="3.30.70.330">
    <property type="match status" value="2"/>
</dbReference>
<dbReference type="PANTHER" id="PTHR48027">
    <property type="entry name" value="HETEROGENEOUS NUCLEAR RIBONUCLEOPROTEIN 87F-RELATED"/>
    <property type="match status" value="1"/>
</dbReference>
<feature type="non-terminal residue" evidence="4">
    <location>
        <position position="213"/>
    </location>
</feature>
<feature type="region of interest" description="Disordered" evidence="2">
    <location>
        <begin position="59"/>
        <end position="110"/>
    </location>
</feature>
<dbReference type="GO" id="GO:0003723">
    <property type="term" value="F:RNA binding"/>
    <property type="evidence" value="ECO:0007669"/>
    <property type="project" value="UniProtKB-KW"/>
</dbReference>
<proteinExistence type="predicted"/>
<evidence type="ECO:0000256" key="2">
    <source>
        <dbReference type="SAM" id="MobiDB-lite"/>
    </source>
</evidence>
<dbReference type="EMBL" id="JEME01001905">
    <property type="protein sequence ID" value="KYG05773.1"/>
    <property type="molecule type" value="Genomic_DNA"/>
</dbReference>
<dbReference type="InterPro" id="IPR052462">
    <property type="entry name" value="SLIRP/GR-RBP-like"/>
</dbReference>
<dbReference type="Pfam" id="PF00076">
    <property type="entry name" value="RRM_1"/>
    <property type="match status" value="2"/>
</dbReference>
<feature type="region of interest" description="Disordered" evidence="2">
    <location>
        <begin position="194"/>
        <end position="213"/>
    </location>
</feature>
<dbReference type="InterPro" id="IPR000504">
    <property type="entry name" value="RRM_dom"/>
</dbReference>